<reference evidence="1" key="1">
    <citation type="submission" date="2019-08" db="EMBL/GenBank/DDBJ databases">
        <authorList>
            <person name="Kucharzyk K."/>
            <person name="Murdoch R.W."/>
            <person name="Higgins S."/>
            <person name="Loffler F."/>
        </authorList>
    </citation>
    <scope>NUCLEOTIDE SEQUENCE</scope>
</reference>
<accession>A0A644Y721</accession>
<comment type="caution">
    <text evidence="1">The sequence shown here is derived from an EMBL/GenBank/DDBJ whole genome shotgun (WGS) entry which is preliminary data.</text>
</comment>
<proteinExistence type="predicted"/>
<name>A0A644Y721_9ZZZZ</name>
<dbReference type="AlphaFoldDB" id="A0A644Y721"/>
<gene>
    <name evidence="1" type="ORF">SDC9_70874</name>
</gene>
<dbReference type="EMBL" id="VSSQ01004254">
    <property type="protein sequence ID" value="MPM24392.1"/>
    <property type="molecule type" value="Genomic_DNA"/>
</dbReference>
<sequence length="56" mass="6098">MRQGVALSPHQAQLPGKAQDDAGGALALLDQQRLQRFFVGFVKGVCRHVAPPQFLK</sequence>
<protein>
    <submittedName>
        <fullName evidence="1">Uncharacterized protein</fullName>
    </submittedName>
</protein>
<evidence type="ECO:0000313" key="1">
    <source>
        <dbReference type="EMBL" id="MPM24392.1"/>
    </source>
</evidence>
<organism evidence="1">
    <name type="scientific">bioreactor metagenome</name>
    <dbReference type="NCBI Taxonomy" id="1076179"/>
    <lineage>
        <taxon>unclassified sequences</taxon>
        <taxon>metagenomes</taxon>
        <taxon>ecological metagenomes</taxon>
    </lineage>
</organism>